<reference evidence="2 3" key="1">
    <citation type="submission" date="2024-02" db="EMBL/GenBank/DDBJ databases">
        <authorList>
            <person name="Daric V."/>
            <person name="Darras S."/>
        </authorList>
    </citation>
    <scope>NUCLEOTIDE SEQUENCE [LARGE SCALE GENOMIC DNA]</scope>
</reference>
<feature type="region of interest" description="Disordered" evidence="1">
    <location>
        <begin position="67"/>
        <end position="105"/>
    </location>
</feature>
<organism evidence="2 3">
    <name type="scientific">Clavelina lepadiformis</name>
    <name type="common">Light-bulb sea squirt</name>
    <name type="synonym">Ascidia lepadiformis</name>
    <dbReference type="NCBI Taxonomy" id="159417"/>
    <lineage>
        <taxon>Eukaryota</taxon>
        <taxon>Metazoa</taxon>
        <taxon>Chordata</taxon>
        <taxon>Tunicata</taxon>
        <taxon>Ascidiacea</taxon>
        <taxon>Aplousobranchia</taxon>
        <taxon>Clavelinidae</taxon>
        <taxon>Clavelina</taxon>
    </lineage>
</organism>
<accession>A0ABP0GJX4</accession>
<comment type="caution">
    <text evidence="2">The sequence shown here is derived from an EMBL/GenBank/DDBJ whole genome shotgun (WGS) entry which is preliminary data.</text>
</comment>
<name>A0ABP0GJX4_CLALP</name>
<evidence type="ECO:0000313" key="3">
    <source>
        <dbReference type="Proteomes" id="UP001642483"/>
    </source>
</evidence>
<dbReference type="Proteomes" id="UP001642483">
    <property type="component" value="Unassembled WGS sequence"/>
</dbReference>
<proteinExistence type="predicted"/>
<evidence type="ECO:0000256" key="1">
    <source>
        <dbReference type="SAM" id="MobiDB-lite"/>
    </source>
</evidence>
<gene>
    <name evidence="2" type="ORF">CVLEPA_LOCUS23109</name>
</gene>
<dbReference type="EMBL" id="CAWYQH010000119">
    <property type="protein sequence ID" value="CAK8690495.1"/>
    <property type="molecule type" value="Genomic_DNA"/>
</dbReference>
<protein>
    <submittedName>
        <fullName evidence="2">Uncharacterized protein</fullName>
    </submittedName>
</protein>
<evidence type="ECO:0000313" key="2">
    <source>
        <dbReference type="EMBL" id="CAK8690495.1"/>
    </source>
</evidence>
<sequence>MNPQPYYQYQMAVPGVQGVPTHPQNGTYLTSLASGGIHVATVPPPPPSASATAANVAFHQTKVATPLTQPPAVEQSKDLDKSVPSQATATNEEAESGNDSVTAAPNTEISRKVLLTTASLTCSTATIASAGANTIPTPVPVQPSLQTSWVGGVYAGAYLQQAVPQQSTPIAPTQPQYVMTPAGLQPSVQGTQGSKLVYLPHNYVAGLNGTQMLPQGGMVSPTVVTDSTGKTYIVNGAYQPHLQYPVPQANAVKVSTVE</sequence>
<feature type="compositionally biased region" description="Polar residues" evidence="1">
    <location>
        <begin position="83"/>
        <end position="105"/>
    </location>
</feature>
<keyword evidence="3" id="KW-1185">Reference proteome</keyword>